<reference evidence="2 3" key="1">
    <citation type="journal article" date="2018" name="MBio">
        <title>Comparative Genomics Reveals the Core Gene Toolbox for the Fungus-Insect Symbiosis.</title>
        <authorList>
            <person name="Wang Y."/>
            <person name="Stata M."/>
            <person name="Wang W."/>
            <person name="Stajich J.E."/>
            <person name="White M.M."/>
            <person name="Moncalvo J.M."/>
        </authorList>
    </citation>
    <scope>NUCLEOTIDE SEQUENCE [LARGE SCALE GENOMIC DNA]</scope>
    <source>
        <strain evidence="2 3">SWE-8-4</strain>
    </source>
</reference>
<keyword evidence="3" id="KW-1185">Reference proteome</keyword>
<dbReference type="Pfam" id="PF00188">
    <property type="entry name" value="CAP"/>
    <property type="match status" value="1"/>
</dbReference>
<dbReference type="Gene3D" id="3.40.33.10">
    <property type="entry name" value="CAP"/>
    <property type="match status" value="1"/>
</dbReference>
<dbReference type="STRING" id="133385.A0A2T9YAD7"/>
<dbReference type="SUPFAM" id="SSF55797">
    <property type="entry name" value="PR-1-like"/>
    <property type="match status" value="1"/>
</dbReference>
<dbReference type="Proteomes" id="UP000245383">
    <property type="component" value="Unassembled WGS sequence"/>
</dbReference>
<dbReference type="PANTHER" id="PTHR31157:SF1">
    <property type="entry name" value="SCP DOMAIN-CONTAINING PROTEIN"/>
    <property type="match status" value="1"/>
</dbReference>
<dbReference type="EMBL" id="MBFR01000324">
    <property type="protein sequence ID" value="PVU89302.1"/>
    <property type="molecule type" value="Genomic_DNA"/>
</dbReference>
<proteinExistence type="predicted"/>
<dbReference type="InterPro" id="IPR014044">
    <property type="entry name" value="CAP_dom"/>
</dbReference>
<dbReference type="OrthoDB" id="568194at2759"/>
<dbReference type="InterPro" id="IPR035940">
    <property type="entry name" value="CAP_sf"/>
</dbReference>
<evidence type="ECO:0000313" key="3">
    <source>
        <dbReference type="Proteomes" id="UP000245383"/>
    </source>
</evidence>
<evidence type="ECO:0000313" key="2">
    <source>
        <dbReference type="EMBL" id="PVU89302.1"/>
    </source>
</evidence>
<evidence type="ECO:0000259" key="1">
    <source>
        <dbReference type="Pfam" id="PF00188"/>
    </source>
</evidence>
<protein>
    <recommendedName>
        <fullName evidence="1">SCP domain-containing protein</fullName>
    </recommendedName>
</protein>
<gene>
    <name evidence="2" type="ORF">BB561_005433</name>
</gene>
<accession>A0A2T9YAD7</accession>
<dbReference type="PANTHER" id="PTHR31157">
    <property type="entry name" value="SCP DOMAIN-CONTAINING PROTEIN"/>
    <property type="match status" value="1"/>
</dbReference>
<organism evidence="2 3">
    <name type="scientific">Smittium simulii</name>
    <dbReference type="NCBI Taxonomy" id="133385"/>
    <lineage>
        <taxon>Eukaryota</taxon>
        <taxon>Fungi</taxon>
        <taxon>Fungi incertae sedis</taxon>
        <taxon>Zoopagomycota</taxon>
        <taxon>Kickxellomycotina</taxon>
        <taxon>Harpellomycetes</taxon>
        <taxon>Harpellales</taxon>
        <taxon>Legeriomycetaceae</taxon>
        <taxon>Smittium</taxon>
    </lineage>
</organism>
<sequence length="115" mass="12877">MLNHVNDIRRNRNLSALTLDNNLSKAALVQSKYQHSIRKMTHSNDNYSGLADKLRKNGSTCSLNGCAENVAWNQDTVNEVFNDWVESPGHLENILGSFGGMGIAKFGTYWTQTFN</sequence>
<dbReference type="AlphaFoldDB" id="A0A2T9YAD7"/>
<comment type="caution">
    <text evidence="2">The sequence shown here is derived from an EMBL/GenBank/DDBJ whole genome shotgun (WGS) entry which is preliminary data.</text>
</comment>
<name>A0A2T9YAD7_9FUNG</name>
<feature type="domain" description="SCP" evidence="1">
    <location>
        <begin position="2"/>
        <end position="104"/>
    </location>
</feature>
<dbReference type="CDD" id="cd05379">
    <property type="entry name" value="CAP_bacterial"/>
    <property type="match status" value="1"/>
</dbReference>